<reference evidence="2 3" key="1">
    <citation type="journal article" date="2021" name="Genome Biol.">
        <title>AFLAP: assembly-free linkage analysis pipeline using k-mers from genome sequencing data.</title>
        <authorList>
            <person name="Fletcher K."/>
            <person name="Zhang L."/>
            <person name="Gil J."/>
            <person name="Han R."/>
            <person name="Cavanaugh K."/>
            <person name="Michelmore R."/>
        </authorList>
    </citation>
    <scope>NUCLEOTIDE SEQUENCE [LARGE SCALE GENOMIC DNA]</scope>
    <source>
        <strain evidence="2 3">SF5</strain>
    </source>
</reference>
<dbReference type="Gene3D" id="1.25.40.10">
    <property type="entry name" value="Tetratricopeptide repeat domain"/>
    <property type="match status" value="1"/>
</dbReference>
<evidence type="ECO:0000313" key="2">
    <source>
        <dbReference type="EMBL" id="TDH70463.1"/>
    </source>
</evidence>
<dbReference type="OrthoDB" id="3647at2759"/>
<organism evidence="2 3">
    <name type="scientific">Bremia lactucae</name>
    <name type="common">Lettuce downy mildew</name>
    <dbReference type="NCBI Taxonomy" id="4779"/>
    <lineage>
        <taxon>Eukaryota</taxon>
        <taxon>Sar</taxon>
        <taxon>Stramenopiles</taxon>
        <taxon>Oomycota</taxon>
        <taxon>Peronosporomycetes</taxon>
        <taxon>Peronosporales</taxon>
        <taxon>Peronosporaceae</taxon>
        <taxon>Bremia</taxon>
    </lineage>
</organism>
<dbReference type="GO" id="GO:0008757">
    <property type="term" value="F:S-adenosylmethionine-dependent methyltransferase activity"/>
    <property type="evidence" value="ECO:0007669"/>
    <property type="project" value="InterPro"/>
</dbReference>
<dbReference type="CDD" id="cd02440">
    <property type="entry name" value="AdoMet_MTases"/>
    <property type="match status" value="1"/>
</dbReference>
<comment type="caution">
    <text evidence="2">The sequence shown here is derived from an EMBL/GenBank/DDBJ whole genome shotgun (WGS) entry which is preliminary data.</text>
</comment>
<evidence type="ECO:0000313" key="3">
    <source>
        <dbReference type="Proteomes" id="UP000294530"/>
    </source>
</evidence>
<dbReference type="InterPro" id="IPR029063">
    <property type="entry name" value="SAM-dependent_MTases_sf"/>
</dbReference>
<feature type="domain" description="Methyltransferase type 11" evidence="1">
    <location>
        <begin position="367"/>
        <end position="452"/>
    </location>
</feature>
<dbReference type="Pfam" id="PF08241">
    <property type="entry name" value="Methyltransf_11"/>
    <property type="match status" value="1"/>
</dbReference>
<dbReference type="GeneID" id="94344127"/>
<keyword evidence="3" id="KW-1185">Reference proteome</keyword>
<gene>
    <name evidence="2" type="ORF">CCR75_000348</name>
</gene>
<name>A0A976FPD1_BRELC</name>
<evidence type="ECO:0000259" key="1">
    <source>
        <dbReference type="Pfam" id="PF08241"/>
    </source>
</evidence>
<dbReference type="KEGG" id="blac:94344127"/>
<dbReference type="AlphaFoldDB" id="A0A976FPD1"/>
<accession>A0A976FPD1</accession>
<protein>
    <recommendedName>
        <fullName evidence="1">Methyltransferase type 11 domain-containing protein</fullName>
    </recommendedName>
</protein>
<dbReference type="Proteomes" id="UP000294530">
    <property type="component" value="Unassembled WGS sequence"/>
</dbReference>
<dbReference type="SUPFAM" id="SSF48452">
    <property type="entry name" value="TPR-like"/>
    <property type="match status" value="1"/>
</dbReference>
<dbReference type="SUPFAM" id="SSF53335">
    <property type="entry name" value="S-adenosyl-L-methionine-dependent methyltransferases"/>
    <property type="match status" value="1"/>
</dbReference>
<dbReference type="InterPro" id="IPR011990">
    <property type="entry name" value="TPR-like_helical_dom_sf"/>
</dbReference>
<dbReference type="RefSeq" id="XP_067819962.1">
    <property type="nucleotide sequence ID" value="XM_067958456.1"/>
</dbReference>
<sequence length="537" mass="59922">MKAQNVRLIDSGTAPYTLAYFTSAWVQSADALVLPRLRLILGGISALCLQQPLIELVEIRRIGEDEDLGDSNNTKGQKLEPVIFRSLCKHYNVKALPACVLMGAQGQALTLESLALLENEICQKYCLSTEDMAESPCMMSTGNLLCQLLRSHGVSVVACEALRPFWRLRDACENAKTFNFLKVDDPVLVHMRNEALQLYETGQFYSALSMFVRVLLHCPTCPKANFNLAVILHTIGETYFAVASMLRVVTLDDSDSVAHTVLRSVYYQEEPDLVVSGYKTIITANRDSHVRAVHALATLNGATSIKKAAPAYVAKVFDELADCFEEKVIAHLKYRVPWQLVKALTLVSPPGFPSKYSTAAPEWIVADVGCGTGLCGRLLRPHVKYLIGVDISPLMIKKTRDEGNYDELHTADIVPFLESCEDNSLDLLISADVWIYVGALEEVFELCARKLRLSTGWMAFSIELLPIEYASDETTELLAGFRLANSGRFQHSHEYIMNLVCRWGFDVAIQQDVRVRKESGEPIPGRIYLLQHQEKKI</sequence>
<dbReference type="InterPro" id="IPR013216">
    <property type="entry name" value="Methyltransf_11"/>
</dbReference>
<proteinExistence type="predicted"/>
<dbReference type="EMBL" id="SHOA02000014">
    <property type="protein sequence ID" value="TDH70463.1"/>
    <property type="molecule type" value="Genomic_DNA"/>
</dbReference>
<dbReference type="Gene3D" id="3.40.50.150">
    <property type="entry name" value="Vaccinia Virus protein VP39"/>
    <property type="match status" value="1"/>
</dbReference>